<accession>A0A6J8B0G6</accession>
<dbReference type="InterPro" id="IPR058912">
    <property type="entry name" value="HTH_animal"/>
</dbReference>
<organism evidence="2 3">
    <name type="scientific">Mytilus coruscus</name>
    <name type="common">Sea mussel</name>
    <dbReference type="NCBI Taxonomy" id="42192"/>
    <lineage>
        <taxon>Eukaryota</taxon>
        <taxon>Metazoa</taxon>
        <taxon>Spiralia</taxon>
        <taxon>Lophotrochozoa</taxon>
        <taxon>Mollusca</taxon>
        <taxon>Bivalvia</taxon>
        <taxon>Autobranchia</taxon>
        <taxon>Pteriomorphia</taxon>
        <taxon>Mytilida</taxon>
        <taxon>Mytiloidea</taxon>
        <taxon>Mytilidae</taxon>
        <taxon>Mytilinae</taxon>
        <taxon>Mytilus</taxon>
    </lineage>
</organism>
<dbReference type="Pfam" id="PF26215">
    <property type="entry name" value="HTH_animal"/>
    <property type="match status" value="1"/>
</dbReference>
<name>A0A6J8B0G6_MYTCO</name>
<dbReference type="PANTHER" id="PTHR21301:SF10">
    <property type="entry name" value="REVERSE TRANSCRIPTASE DOMAIN-CONTAINING PROTEIN"/>
    <property type="match status" value="1"/>
</dbReference>
<evidence type="ECO:0000313" key="2">
    <source>
        <dbReference type="EMBL" id="CAC5376684.1"/>
    </source>
</evidence>
<gene>
    <name evidence="2" type="ORF">MCOR_13243</name>
</gene>
<evidence type="ECO:0000259" key="1">
    <source>
        <dbReference type="Pfam" id="PF26215"/>
    </source>
</evidence>
<dbReference type="PANTHER" id="PTHR21301">
    <property type="entry name" value="REVERSE TRANSCRIPTASE"/>
    <property type="match status" value="1"/>
</dbReference>
<dbReference type="EMBL" id="CACVKT020002230">
    <property type="protein sequence ID" value="CAC5376684.1"/>
    <property type="molecule type" value="Genomic_DNA"/>
</dbReference>
<proteinExistence type="predicted"/>
<dbReference type="OrthoDB" id="10017764at2759"/>
<keyword evidence="3" id="KW-1185">Reference proteome</keyword>
<feature type="domain" description="Helix-turn-helix" evidence="1">
    <location>
        <begin position="66"/>
        <end position="125"/>
    </location>
</feature>
<reference evidence="2 3" key="1">
    <citation type="submission" date="2020-06" db="EMBL/GenBank/DDBJ databases">
        <authorList>
            <person name="Li R."/>
            <person name="Bekaert M."/>
        </authorList>
    </citation>
    <scope>NUCLEOTIDE SEQUENCE [LARGE SCALE GENOMIC DNA]</scope>
    <source>
        <strain evidence="3">wild</strain>
    </source>
</reference>
<evidence type="ECO:0000313" key="3">
    <source>
        <dbReference type="Proteomes" id="UP000507470"/>
    </source>
</evidence>
<protein>
    <recommendedName>
        <fullName evidence="1">Helix-turn-helix domain-containing protein</fullName>
    </recommendedName>
</protein>
<dbReference type="Proteomes" id="UP000507470">
    <property type="component" value="Unassembled WGS sequence"/>
</dbReference>
<dbReference type="AlphaFoldDB" id="A0A6J8B0G6"/>
<sequence length="205" mass="23860">MQHRCDITNLASPAGTRNRCSVSIAMVLLCSKPSMESSGGGDSRKRITEFGILDVPCYTNPTDKFQYLHRSSSHDKNCFSSVIKGEETRILRNTSSKDEFNKRIKLFIDKLSRRGYTNEVVSQIFHKIRHEDRQLKLRKKQYNNKITGRSMFITTYHYNAEYLKKITTKLWYIIQKDPISKQIFKSKADMGIKNNKNISDMIINH</sequence>